<dbReference type="SUPFAM" id="SSF54534">
    <property type="entry name" value="FKBP-like"/>
    <property type="match status" value="2"/>
</dbReference>
<protein>
    <submittedName>
        <fullName evidence="3">Peptidylprolyl isomerase</fullName>
    </submittedName>
</protein>
<reference evidence="3 4" key="1">
    <citation type="submission" date="2018-11" db="EMBL/GenBank/DDBJ databases">
        <title>Flavobacterium sp. nov., YIM 102701-2 draft genome.</title>
        <authorList>
            <person name="Li G."/>
            <person name="Jiang Y."/>
        </authorList>
    </citation>
    <scope>NUCLEOTIDE SEQUENCE [LARGE SCALE GENOMIC DNA]</scope>
    <source>
        <strain evidence="3 4">YIM 102701-2</strain>
    </source>
</reference>
<evidence type="ECO:0000313" key="3">
    <source>
        <dbReference type="EMBL" id="RRJ90113.1"/>
    </source>
</evidence>
<feature type="domain" description="PpiC" evidence="2">
    <location>
        <begin position="229"/>
        <end position="331"/>
    </location>
</feature>
<accession>A0A3P3WBX2</accession>
<dbReference type="Pfam" id="PF00639">
    <property type="entry name" value="Rotamase"/>
    <property type="match status" value="1"/>
</dbReference>
<dbReference type="GO" id="GO:0003755">
    <property type="term" value="F:peptidyl-prolyl cis-trans isomerase activity"/>
    <property type="evidence" value="ECO:0007669"/>
    <property type="project" value="UniProtKB-KW"/>
</dbReference>
<keyword evidence="4" id="KW-1185">Reference proteome</keyword>
<dbReference type="Proteomes" id="UP000275719">
    <property type="component" value="Unassembled WGS sequence"/>
</dbReference>
<name>A0A3P3WBX2_9FLAO</name>
<proteinExistence type="predicted"/>
<gene>
    <name evidence="3" type="ORF">EG240_09595</name>
</gene>
<sequence length="651" mass="75603">MNLKSLVYFSLFGFVSFNGNAQNASDELLKINGVPFTVGEFERIYTKNLDLIKDDQQKNIENYLDLFVLYKLKVAKAYDLGLDKRAAHINEFDSHRKQLAEQYLTNEETLERLAKEAYERSLYEIKASHIIVLADEFVTPADSLKAYNKAMDIRNQIVNGKDFGEAAVEFSEDPSAKTNKGDLGYFSVLRMVYPFETGAYNTPVGQVSMPIRSQFGYHLIKVDDKRLRRGKQTVAQIFIQNKEDVALVDPNKLIMDDIYAKLQNGEKFEDLVMQFSDDTTSKANGGKFGNYDPGVISIDNLDDEVYKLKKAEDYSKPFKSQHGWHIVKLVSEEKIPTFDERKFFYKQKVQSDSRSRIINEQLVAHLKKKYNYKENNKNYSGFVKFVEKNVTKPEYLKGLKTNNELAKFADQKISEKDFSEFITKKGVNFAAITPIVNGIDHVYNDFVSEKILDYYNNNLENEFPEFKNTTKEFKEGLLLFDLMETEIWQKVKNDTLGYTDFYKTNLNKFYQNEAINGTVYEAEKKADIKKAQKFISKNLGKKPEEINGMLDVNLLVSRKGKFEKNNKNLPQNYVLREGVSEIFEQDGKYYFVVADAYFPEKTLELEDAKQNVIYEYQQVFENQWINDLKENAKIEINKPILNQLKSKYKQN</sequence>
<dbReference type="PANTHER" id="PTHR47245:SF2">
    <property type="entry name" value="PEPTIDYL-PROLYL CIS-TRANS ISOMERASE HP_0175-RELATED"/>
    <property type="match status" value="1"/>
</dbReference>
<comment type="caution">
    <text evidence="3">The sequence shown here is derived from an EMBL/GenBank/DDBJ whole genome shotgun (WGS) entry which is preliminary data.</text>
</comment>
<feature type="domain" description="PpiC" evidence="2">
    <location>
        <begin position="122"/>
        <end position="224"/>
    </location>
</feature>
<dbReference type="RefSeq" id="WP_125019180.1">
    <property type="nucleotide sequence ID" value="NZ_RQVQ01000019.1"/>
</dbReference>
<dbReference type="Pfam" id="PF13616">
    <property type="entry name" value="Rotamase_3"/>
    <property type="match status" value="1"/>
</dbReference>
<keyword evidence="1 3" id="KW-0413">Isomerase</keyword>
<evidence type="ECO:0000256" key="1">
    <source>
        <dbReference type="PROSITE-ProRule" id="PRU00278"/>
    </source>
</evidence>
<organism evidence="3 4">
    <name type="scientific">Paenimyroides tangerinum</name>
    <dbReference type="NCBI Taxonomy" id="2488728"/>
    <lineage>
        <taxon>Bacteria</taxon>
        <taxon>Pseudomonadati</taxon>
        <taxon>Bacteroidota</taxon>
        <taxon>Flavobacteriia</taxon>
        <taxon>Flavobacteriales</taxon>
        <taxon>Flavobacteriaceae</taxon>
        <taxon>Paenimyroides</taxon>
    </lineage>
</organism>
<dbReference type="InterPro" id="IPR000297">
    <property type="entry name" value="PPIase_PpiC"/>
</dbReference>
<evidence type="ECO:0000313" key="4">
    <source>
        <dbReference type="Proteomes" id="UP000275719"/>
    </source>
</evidence>
<dbReference type="Gene3D" id="3.10.50.40">
    <property type="match status" value="2"/>
</dbReference>
<dbReference type="PANTHER" id="PTHR47245">
    <property type="entry name" value="PEPTIDYLPROLYL ISOMERASE"/>
    <property type="match status" value="1"/>
</dbReference>
<dbReference type="OrthoDB" id="14196at2"/>
<evidence type="ECO:0000259" key="2">
    <source>
        <dbReference type="PROSITE" id="PS50198"/>
    </source>
</evidence>
<dbReference type="EMBL" id="RQVQ01000019">
    <property type="protein sequence ID" value="RRJ90113.1"/>
    <property type="molecule type" value="Genomic_DNA"/>
</dbReference>
<dbReference type="PROSITE" id="PS50198">
    <property type="entry name" value="PPIC_PPIASE_2"/>
    <property type="match status" value="2"/>
</dbReference>
<dbReference type="InterPro" id="IPR050245">
    <property type="entry name" value="PrsA_foldase"/>
</dbReference>
<keyword evidence="1" id="KW-0697">Rotamase</keyword>
<dbReference type="InterPro" id="IPR046357">
    <property type="entry name" value="PPIase_dom_sf"/>
</dbReference>
<dbReference type="AlphaFoldDB" id="A0A3P3WBX2"/>